<dbReference type="OrthoDB" id="10255641at2759"/>
<dbReference type="SUPFAM" id="SSF54637">
    <property type="entry name" value="Thioesterase/thiol ester dehydrase-isomerase"/>
    <property type="match status" value="1"/>
</dbReference>
<evidence type="ECO:0000313" key="2">
    <source>
        <dbReference type="EMBL" id="KDO34644.1"/>
    </source>
</evidence>
<dbReference type="GeneID" id="24139097"/>
<reference evidence="1 3" key="1">
    <citation type="journal article" date="2013" name="PLoS Genet.">
        <title>Distinctive expansion of potential virulence genes in the genome of the oomycete fish pathogen Saprolegnia parasitica.</title>
        <authorList>
            <person name="Jiang R.H."/>
            <person name="de Bruijn I."/>
            <person name="Haas B.J."/>
            <person name="Belmonte R."/>
            <person name="Lobach L."/>
            <person name="Christie J."/>
            <person name="van den Ackerveken G."/>
            <person name="Bottin A."/>
            <person name="Bulone V."/>
            <person name="Diaz-Moreno S.M."/>
            <person name="Dumas B."/>
            <person name="Fan L."/>
            <person name="Gaulin E."/>
            <person name="Govers F."/>
            <person name="Grenville-Briggs L.J."/>
            <person name="Horner N.R."/>
            <person name="Levin J.Z."/>
            <person name="Mammella M."/>
            <person name="Meijer H.J."/>
            <person name="Morris P."/>
            <person name="Nusbaum C."/>
            <person name="Oome S."/>
            <person name="Phillips A.J."/>
            <person name="van Rooyen D."/>
            <person name="Rzeszutek E."/>
            <person name="Saraiva M."/>
            <person name="Secombes C.J."/>
            <person name="Seidl M.F."/>
            <person name="Snel B."/>
            <person name="Stassen J.H."/>
            <person name="Sykes S."/>
            <person name="Tripathy S."/>
            <person name="van den Berg H."/>
            <person name="Vega-Arreguin J.C."/>
            <person name="Wawra S."/>
            <person name="Young S.K."/>
            <person name="Zeng Q."/>
            <person name="Dieguez-Uribeondo J."/>
            <person name="Russ C."/>
            <person name="Tyler B.M."/>
            <person name="van West P."/>
        </authorList>
    </citation>
    <scope>NUCLEOTIDE SEQUENCE [LARGE SCALE GENOMIC DNA]</scope>
    <source>
        <strain evidence="1 3">CBS 223.65</strain>
    </source>
</reference>
<gene>
    <name evidence="2" type="ORF">SPRG_00706</name>
    <name evidence="1" type="ORF">SPRG_17561</name>
</gene>
<dbReference type="InterPro" id="IPR029069">
    <property type="entry name" value="HotDog_dom_sf"/>
</dbReference>
<evidence type="ECO:0000313" key="3">
    <source>
        <dbReference type="Proteomes" id="UP000030745"/>
    </source>
</evidence>
<name>A0A067BQP0_SAPPC</name>
<sequence>MSGPVNKLGKLVAKINSSGAPAFLREGALSTAFNAQVKMAGVAGIHVETLTEQKSVVSLKNTFRVQNHIGGVHACGMALLAESASGMVFGMNVRDSHLPLLKSMSMSYVKRAKGDLKAIATLTDAQREEIAKSDKGEVLVNVVVTDSAGDSPVECEMRWVWVPKRK</sequence>
<dbReference type="KEGG" id="spar:SPRG_17561"/>
<dbReference type="Proteomes" id="UP000030745">
    <property type="component" value="Unassembled WGS sequence"/>
</dbReference>
<dbReference type="GeneID" id="24123339"/>
<dbReference type="RefSeq" id="XP_012194318.1">
    <property type="nucleotide sequence ID" value="XM_012338928.1"/>
</dbReference>
<dbReference type="VEuPathDB" id="FungiDB:SPRG_00706"/>
<dbReference type="KEGG" id="spar:SPRG_00706"/>
<dbReference type="AlphaFoldDB" id="A0A067BQP0"/>
<proteinExistence type="predicted"/>
<evidence type="ECO:0008006" key="4">
    <source>
        <dbReference type="Google" id="ProtNLM"/>
    </source>
</evidence>
<dbReference type="Gene3D" id="3.10.129.10">
    <property type="entry name" value="Hotdog Thioesterase"/>
    <property type="match status" value="1"/>
</dbReference>
<dbReference type="EMBL" id="KK583190">
    <property type="protein sequence ID" value="KDO34644.1"/>
    <property type="molecule type" value="Genomic_DNA"/>
</dbReference>
<evidence type="ECO:0000313" key="1">
    <source>
        <dbReference type="EMBL" id="KDO17002.1"/>
    </source>
</evidence>
<dbReference type="CDD" id="cd03443">
    <property type="entry name" value="PaaI_thioesterase"/>
    <property type="match status" value="1"/>
</dbReference>
<protein>
    <recommendedName>
        <fullName evidence="4">DUF4442 domain-containing protein</fullName>
    </recommendedName>
</protein>
<dbReference type="InterPro" id="IPR027961">
    <property type="entry name" value="DUF4442"/>
</dbReference>
<dbReference type="OMA" id="GFLVGMN"/>
<dbReference type="Pfam" id="PF14539">
    <property type="entry name" value="DUF4442"/>
    <property type="match status" value="1"/>
</dbReference>
<accession>A0A067BQP0</accession>
<organism evidence="1 3">
    <name type="scientific">Saprolegnia parasitica (strain CBS 223.65)</name>
    <dbReference type="NCBI Taxonomy" id="695850"/>
    <lineage>
        <taxon>Eukaryota</taxon>
        <taxon>Sar</taxon>
        <taxon>Stramenopiles</taxon>
        <taxon>Oomycota</taxon>
        <taxon>Saprolegniomycetes</taxon>
        <taxon>Saprolegniales</taxon>
        <taxon>Saprolegniaceae</taxon>
        <taxon>Saprolegnia</taxon>
    </lineage>
</organism>
<keyword evidence="3" id="KW-1185">Reference proteome</keyword>
<dbReference type="RefSeq" id="XP_012212291.1">
    <property type="nucleotide sequence ID" value="XM_012356901.1"/>
</dbReference>
<dbReference type="EMBL" id="KK583822">
    <property type="protein sequence ID" value="KDO17002.1"/>
    <property type="molecule type" value="Genomic_DNA"/>
</dbReference>
<dbReference type="VEuPathDB" id="FungiDB:SPRG_17561"/>